<evidence type="ECO:0000256" key="1">
    <source>
        <dbReference type="SAM" id="SignalP"/>
    </source>
</evidence>
<evidence type="ECO:0000313" key="3">
    <source>
        <dbReference type="Proteomes" id="UP000002975"/>
    </source>
</evidence>
<dbReference type="RefSeq" id="WP_008801453.1">
    <property type="nucleotide sequence ID" value="NZ_GG657971.1"/>
</dbReference>
<organism evidence="2 3">
    <name type="scientific">Fusobacterium gonidiaformans 3-1-5R</name>
    <dbReference type="NCBI Taxonomy" id="469605"/>
    <lineage>
        <taxon>Bacteria</taxon>
        <taxon>Fusobacteriati</taxon>
        <taxon>Fusobacteriota</taxon>
        <taxon>Fusobacteriia</taxon>
        <taxon>Fusobacteriales</taxon>
        <taxon>Fusobacteriaceae</taxon>
        <taxon>Fusobacterium</taxon>
    </lineage>
</organism>
<reference evidence="2 3" key="1">
    <citation type="submission" date="2009-02" db="EMBL/GenBank/DDBJ databases">
        <title>The Genome Sequence of Fusobacterium sp. 3_1_5R.</title>
        <authorList>
            <consortium name="The Broad Institute Genome Sequencing Platform"/>
            <person name="Ward D."/>
            <person name="Young S.K."/>
            <person name="Kodira C.D."/>
            <person name="Zeng Q."/>
            <person name="Koehrsen M."/>
            <person name="Alvarado L."/>
            <person name="Berlin A."/>
            <person name="Borenstein D."/>
            <person name="Chen Z."/>
            <person name="Engels R."/>
            <person name="Freedman E."/>
            <person name="Gellesch M."/>
            <person name="Goldberg J."/>
            <person name="Griggs A."/>
            <person name="Gujja S."/>
            <person name="Heiman D."/>
            <person name="Hepburn T."/>
            <person name="Howarth C."/>
            <person name="Jen D."/>
            <person name="Larson L."/>
            <person name="Lewis B."/>
            <person name="Mehta T."/>
            <person name="Park D."/>
            <person name="Pearson M."/>
            <person name="Roberts A."/>
            <person name="Saif S."/>
            <person name="Shea T."/>
            <person name="Shenoy N."/>
            <person name="Sisk P."/>
            <person name="Stolte C."/>
            <person name="Sykes S."/>
            <person name="Walk T."/>
            <person name="White J."/>
            <person name="Yandava C."/>
            <person name="Allen-Vercoe E."/>
            <person name="Strauss J."/>
            <person name="Ambrose C."/>
            <person name="Lander E."/>
            <person name="Nusbaum C."/>
            <person name="Galagan J."/>
            <person name="Birren B."/>
        </authorList>
    </citation>
    <scope>NUCLEOTIDE SEQUENCE [LARGE SCALE GENOMIC DNA]</scope>
    <source>
        <strain evidence="2 3">3_1_5R</strain>
    </source>
</reference>
<dbReference type="Proteomes" id="UP000002975">
    <property type="component" value="Unassembled WGS sequence"/>
</dbReference>
<dbReference type="BioCyc" id="FSP469605-HMP:GTSP-885-MONOMER"/>
<keyword evidence="3" id="KW-1185">Reference proteome</keyword>
<name>E5BEA7_9FUSO</name>
<dbReference type="EMBL" id="GG657971">
    <property type="protein sequence ID" value="EFS21383.1"/>
    <property type="molecule type" value="Genomic_DNA"/>
</dbReference>
<evidence type="ECO:0008006" key="4">
    <source>
        <dbReference type="Google" id="ProtNLM"/>
    </source>
</evidence>
<gene>
    <name evidence="2" type="ORF">FSBG_00880</name>
</gene>
<feature type="signal peptide" evidence="1">
    <location>
        <begin position="1"/>
        <end position="19"/>
    </location>
</feature>
<accession>E5BEA7</accession>
<keyword evidence="1" id="KW-0732">Signal</keyword>
<dbReference type="HOGENOM" id="CLU_1097347_0_0_0"/>
<feature type="chain" id="PRO_5003194155" description="Transglycosylase SLT domain-containing protein" evidence="1">
    <location>
        <begin position="20"/>
        <end position="220"/>
    </location>
</feature>
<dbReference type="AlphaFoldDB" id="E5BEA7"/>
<proteinExistence type="predicted"/>
<protein>
    <recommendedName>
        <fullName evidence="4">Transglycosylase SLT domain-containing protein</fullName>
    </recommendedName>
</protein>
<evidence type="ECO:0000313" key="2">
    <source>
        <dbReference type="EMBL" id="EFS21383.1"/>
    </source>
</evidence>
<sequence length="220" mass="25729">MRKKIIVCFFLCCSILSFSARPKSYQVSQKELIHWSYEAAENVFPDSIEGWKHVLVGTLAVETNLGQFKGNSIYGVSQMRNSGFQFVQRELQRNSKERKVFEELAGRSPNTVTLKMLETDHRLSIIYMAFYYKFCAHGKAHPEDKEAAAKIWKQYYNTKLGTGTPERFLSAYAKQKKYIEQYQKNLEDIPEEIKNTVQEIELLESLEIEENMENNDERKE</sequence>
<dbReference type="OrthoDB" id="7355818at2"/>